<sequence length="193" mass="22267">KMRVYNVPDSPFFPLKRHKPENDWYTAFPAIGEPKAKMRVYNVPDSPFFPLNVPEQKTRVKKVLPDYAIGSGRKKRSVSHKKTHDEAVTTKGKVSEAPNKNKTIGRSQKTQSKDSNSKTKKSKRNGLKIKRLNRGRGKKRNRHLRSSNVTSKPLKYTKRSKLRQRVNKTKSVKRSRKGRREVDKPKQAPHKGS</sequence>
<evidence type="ECO:0000313" key="3">
    <source>
        <dbReference type="Proteomes" id="UP001589627"/>
    </source>
</evidence>
<feature type="compositionally biased region" description="Basic residues" evidence="1">
    <location>
        <begin position="72"/>
        <end position="82"/>
    </location>
</feature>
<proteinExistence type="predicted"/>
<keyword evidence="3" id="KW-1185">Reference proteome</keyword>
<dbReference type="Proteomes" id="UP001589627">
    <property type="component" value="Unassembled WGS sequence"/>
</dbReference>
<protein>
    <submittedName>
        <fullName evidence="2">Uncharacterized protein</fullName>
    </submittedName>
</protein>
<reference evidence="2 3" key="1">
    <citation type="submission" date="2024-09" db="EMBL/GenBank/DDBJ databases">
        <authorList>
            <person name="Sun Q."/>
            <person name="Mori K."/>
        </authorList>
    </citation>
    <scope>NUCLEOTIDE SEQUENCE [LARGE SCALE GENOMIC DNA]</scope>
    <source>
        <strain evidence="2 3">TBRC 0563</strain>
    </source>
</reference>
<name>A0ABV5YZY9_9ACTN</name>
<feature type="compositionally biased region" description="Basic residues" evidence="1">
    <location>
        <begin position="155"/>
        <end position="179"/>
    </location>
</feature>
<gene>
    <name evidence="2" type="ORF">ACFFNX_51590</name>
</gene>
<evidence type="ECO:0000313" key="2">
    <source>
        <dbReference type="EMBL" id="MFB9840615.1"/>
    </source>
</evidence>
<organism evidence="2 3">
    <name type="scientific">Actinoallomurus acaciae</name>
    <dbReference type="NCBI Taxonomy" id="502577"/>
    <lineage>
        <taxon>Bacteria</taxon>
        <taxon>Bacillati</taxon>
        <taxon>Actinomycetota</taxon>
        <taxon>Actinomycetes</taxon>
        <taxon>Streptosporangiales</taxon>
        <taxon>Thermomonosporaceae</taxon>
        <taxon>Actinoallomurus</taxon>
    </lineage>
</organism>
<feature type="non-terminal residue" evidence="2">
    <location>
        <position position="1"/>
    </location>
</feature>
<dbReference type="EMBL" id="JBHLZP010001200">
    <property type="protein sequence ID" value="MFB9840615.1"/>
    <property type="molecule type" value="Genomic_DNA"/>
</dbReference>
<dbReference type="RefSeq" id="WP_378213845.1">
    <property type="nucleotide sequence ID" value="NZ_JBHLZP010001200.1"/>
</dbReference>
<feature type="region of interest" description="Disordered" evidence="1">
    <location>
        <begin position="65"/>
        <end position="193"/>
    </location>
</feature>
<accession>A0ABV5YZY9</accession>
<evidence type="ECO:0000256" key="1">
    <source>
        <dbReference type="SAM" id="MobiDB-lite"/>
    </source>
</evidence>
<comment type="caution">
    <text evidence="2">The sequence shown here is derived from an EMBL/GenBank/DDBJ whole genome shotgun (WGS) entry which is preliminary data.</text>
</comment>
<feature type="compositionally biased region" description="Basic residues" evidence="1">
    <location>
        <begin position="118"/>
        <end position="145"/>
    </location>
</feature>